<dbReference type="InterPro" id="IPR036271">
    <property type="entry name" value="Tet_transcr_reg_TetR-rel_C_sf"/>
</dbReference>
<name>A0A8J3MNW5_9CHLR</name>
<dbReference type="GO" id="GO:0000976">
    <property type="term" value="F:transcription cis-regulatory region binding"/>
    <property type="evidence" value="ECO:0007669"/>
    <property type="project" value="TreeGrafter"/>
</dbReference>
<proteinExistence type="predicted"/>
<comment type="caution">
    <text evidence="7">The sequence shown here is derived from an EMBL/GenBank/DDBJ whole genome shotgun (WGS) entry which is preliminary data.</text>
</comment>
<dbReference type="SUPFAM" id="SSF48498">
    <property type="entry name" value="Tetracyclin repressor-like, C-terminal domain"/>
    <property type="match status" value="1"/>
</dbReference>
<evidence type="ECO:0000256" key="1">
    <source>
        <dbReference type="ARBA" id="ARBA00022491"/>
    </source>
</evidence>
<dbReference type="Gene3D" id="1.10.10.60">
    <property type="entry name" value="Homeodomain-like"/>
    <property type="match status" value="1"/>
</dbReference>
<dbReference type="PANTHER" id="PTHR30055:SF175">
    <property type="entry name" value="HTH-TYPE TRANSCRIPTIONAL REPRESSOR KSTR2"/>
    <property type="match status" value="1"/>
</dbReference>
<dbReference type="InterPro" id="IPR023772">
    <property type="entry name" value="DNA-bd_HTH_TetR-type_CS"/>
</dbReference>
<feature type="domain" description="HTH tetR-type" evidence="6">
    <location>
        <begin position="17"/>
        <end position="77"/>
    </location>
</feature>
<accession>A0A8J3MNW5</accession>
<keyword evidence="2" id="KW-0805">Transcription regulation</keyword>
<evidence type="ECO:0000256" key="3">
    <source>
        <dbReference type="ARBA" id="ARBA00023125"/>
    </source>
</evidence>
<dbReference type="RefSeq" id="WP_220191876.1">
    <property type="nucleotide sequence ID" value="NZ_BNJF01000001.1"/>
</dbReference>
<keyword evidence="3 5" id="KW-0238">DNA-binding</keyword>
<feature type="DNA-binding region" description="H-T-H motif" evidence="5">
    <location>
        <begin position="40"/>
        <end position="59"/>
    </location>
</feature>
<keyword evidence="8" id="KW-1185">Reference proteome</keyword>
<dbReference type="AlphaFoldDB" id="A0A8J3MNW5"/>
<gene>
    <name evidence="7" type="ORF">KSX_04880</name>
</gene>
<protein>
    <recommendedName>
        <fullName evidence="6">HTH tetR-type domain-containing protein</fullName>
    </recommendedName>
</protein>
<dbReference type="InterPro" id="IPR001647">
    <property type="entry name" value="HTH_TetR"/>
</dbReference>
<keyword evidence="1" id="KW-0678">Repressor</keyword>
<dbReference type="PRINTS" id="PR00455">
    <property type="entry name" value="HTHTETR"/>
</dbReference>
<dbReference type="PANTHER" id="PTHR30055">
    <property type="entry name" value="HTH-TYPE TRANSCRIPTIONAL REGULATOR RUTR"/>
    <property type="match status" value="1"/>
</dbReference>
<dbReference type="Pfam" id="PF00440">
    <property type="entry name" value="TetR_N"/>
    <property type="match status" value="1"/>
</dbReference>
<dbReference type="PROSITE" id="PS01081">
    <property type="entry name" value="HTH_TETR_1"/>
    <property type="match status" value="1"/>
</dbReference>
<dbReference type="InterPro" id="IPR050109">
    <property type="entry name" value="HTH-type_TetR-like_transc_reg"/>
</dbReference>
<evidence type="ECO:0000256" key="2">
    <source>
        <dbReference type="ARBA" id="ARBA00023015"/>
    </source>
</evidence>
<evidence type="ECO:0000313" key="7">
    <source>
        <dbReference type="EMBL" id="GHO42325.1"/>
    </source>
</evidence>
<evidence type="ECO:0000259" key="6">
    <source>
        <dbReference type="PROSITE" id="PS50977"/>
    </source>
</evidence>
<dbReference type="EMBL" id="BNJF01000001">
    <property type="protein sequence ID" value="GHO42325.1"/>
    <property type="molecule type" value="Genomic_DNA"/>
</dbReference>
<dbReference type="Gene3D" id="1.10.357.10">
    <property type="entry name" value="Tetracycline Repressor, domain 2"/>
    <property type="match status" value="1"/>
</dbReference>
<evidence type="ECO:0000256" key="5">
    <source>
        <dbReference type="PROSITE-ProRule" id="PRU00335"/>
    </source>
</evidence>
<dbReference type="PROSITE" id="PS50977">
    <property type="entry name" value="HTH_TETR_2"/>
    <property type="match status" value="1"/>
</dbReference>
<dbReference type="Pfam" id="PF17932">
    <property type="entry name" value="TetR_C_24"/>
    <property type="match status" value="1"/>
</dbReference>
<dbReference type="GO" id="GO:0003700">
    <property type="term" value="F:DNA-binding transcription factor activity"/>
    <property type="evidence" value="ECO:0007669"/>
    <property type="project" value="TreeGrafter"/>
</dbReference>
<reference evidence="7" key="1">
    <citation type="submission" date="2020-10" db="EMBL/GenBank/DDBJ databases">
        <title>Taxonomic study of unclassified bacteria belonging to the class Ktedonobacteria.</title>
        <authorList>
            <person name="Yabe S."/>
            <person name="Wang C.M."/>
            <person name="Zheng Y."/>
            <person name="Sakai Y."/>
            <person name="Cavaletti L."/>
            <person name="Monciardini P."/>
            <person name="Donadio S."/>
        </authorList>
    </citation>
    <scope>NUCLEOTIDE SEQUENCE</scope>
    <source>
        <strain evidence="7">SOSP1-1</strain>
    </source>
</reference>
<evidence type="ECO:0000256" key="4">
    <source>
        <dbReference type="ARBA" id="ARBA00023163"/>
    </source>
</evidence>
<dbReference type="Proteomes" id="UP000612362">
    <property type="component" value="Unassembled WGS sequence"/>
</dbReference>
<keyword evidence="4" id="KW-0804">Transcription</keyword>
<dbReference type="InterPro" id="IPR009057">
    <property type="entry name" value="Homeodomain-like_sf"/>
</dbReference>
<dbReference type="SUPFAM" id="SSF46689">
    <property type="entry name" value="Homeodomain-like"/>
    <property type="match status" value="1"/>
</dbReference>
<evidence type="ECO:0000313" key="8">
    <source>
        <dbReference type="Proteomes" id="UP000612362"/>
    </source>
</evidence>
<dbReference type="InterPro" id="IPR041490">
    <property type="entry name" value="KstR2_TetR_C"/>
</dbReference>
<organism evidence="7 8">
    <name type="scientific">Ktedonospora formicarum</name>
    <dbReference type="NCBI Taxonomy" id="2778364"/>
    <lineage>
        <taxon>Bacteria</taxon>
        <taxon>Bacillati</taxon>
        <taxon>Chloroflexota</taxon>
        <taxon>Ktedonobacteria</taxon>
        <taxon>Ktedonobacterales</taxon>
        <taxon>Ktedonobacteraceae</taxon>
        <taxon>Ktedonospora</taxon>
    </lineage>
</organism>
<sequence length="208" mass="23504">MVRKLEPEEAPRKKRVRLTQKAIVETAAELFARQGFGATSLDDIAEQLGATKGALYYHVKNKEEILRLIYLMVLNASEEPLSRIAEAPLSPKEKLGQAIRHHTTVAANRSPAMAVFYREQQHLSGPFAKEIITRKKEYERYFEQIIVEGQESGLFTKAIDSKIATFGLLGMCNWLSQWYQAGGQYSSLQIADMFIAIIEHGLTLPHKL</sequence>